<organism evidence="1 2">
    <name type="scientific">Fusarium keratoplasticum</name>
    <dbReference type="NCBI Taxonomy" id="1328300"/>
    <lineage>
        <taxon>Eukaryota</taxon>
        <taxon>Fungi</taxon>
        <taxon>Dikarya</taxon>
        <taxon>Ascomycota</taxon>
        <taxon>Pezizomycotina</taxon>
        <taxon>Sordariomycetes</taxon>
        <taxon>Hypocreomycetidae</taxon>
        <taxon>Hypocreales</taxon>
        <taxon>Nectriaceae</taxon>
        <taxon>Fusarium</taxon>
        <taxon>Fusarium solani species complex</taxon>
    </lineage>
</organism>
<dbReference type="EMBL" id="CM046510">
    <property type="protein sequence ID" value="KAI8660566.1"/>
    <property type="molecule type" value="Genomic_DNA"/>
</dbReference>
<evidence type="ECO:0000313" key="1">
    <source>
        <dbReference type="EMBL" id="KAI8660566.1"/>
    </source>
</evidence>
<reference evidence="1" key="1">
    <citation type="submission" date="2022-06" db="EMBL/GenBank/DDBJ databases">
        <title>Fusarium solani species complex genomes reveal bases of compartmentalisation and animal pathogenesis.</title>
        <authorList>
            <person name="Tsai I.J."/>
        </authorList>
    </citation>
    <scope>NUCLEOTIDE SEQUENCE</scope>
    <source>
        <strain evidence="1">Fu6.1</strain>
    </source>
</reference>
<evidence type="ECO:0000313" key="2">
    <source>
        <dbReference type="Proteomes" id="UP001065298"/>
    </source>
</evidence>
<name>A0ACC0QPB2_9HYPO</name>
<keyword evidence="2" id="KW-1185">Reference proteome</keyword>
<gene>
    <name evidence="1" type="ORF">NCS57_01034300</name>
</gene>
<comment type="caution">
    <text evidence="1">The sequence shown here is derived from an EMBL/GenBank/DDBJ whole genome shotgun (WGS) entry which is preliminary data.</text>
</comment>
<protein>
    <submittedName>
        <fullName evidence="1">Separase</fullName>
    </submittedName>
</protein>
<proteinExistence type="predicted"/>
<sequence>MASPQAKADAAKAALASTATCTTATVVALKELLLPDTETSSTTSQTNSRTTSRAAAHSKAKKTTAARTKSSEEQLSAKDRAALATNVINIAIKSLTEAAKPAPPSTPSKRQPSHGDLRKAAAPRTLRRSLSAPLSPLHPRTLNRVATSPNISSKAACQPTAQSTGCLATVECARVAFACLRSIMGPIQPTQTDFQLENGMSAFIGKLLGLGIQDQALKELRILKRRLDTSSNKTAKSTSAEGQTASQVIAELLDYDGIVPDHLLSVVTGCQVQVLRWISHSKKPAQIEAALPFLEETHSSSPIKLFERMGTQNEKETQKAARQLASLSQTLLSLAPSVSSKEDQVATEPRLSPTPISAFKLQVLCFKSQLRWWKMAGHKGNVDDEVLSPFVRCVRALTRRHTSTTGPIYETIATSFNDLLELIEGQESKATTSSNSPLASMYQLLGIAAQTDRHYDSACEWFQLLKDMLDPEHESATRIFSISARLLAASLKQANYDSHTEQLIHEVVEGLDGSLTGNITELNDLLESLSLARRSAVGLLVSRINEPKTENPALDSILGPLKTFIMRFPRFSRRWLGSIPGKEATAKILLQFDQRRQVLMQTINQILDGALMVLNGDIQSGSTTWKSMDEVLWDCNKLVESILDPTISVARTEQLNTYFIKISSLYFARYNQLRKDVGKSKQINKEVLQSLSRSIEMIQDRPMAQQEKAQISTKLELFADLCKSANRSSDAIRTLRSICTNMIEEGALVKVTAALGSQPPSLAWNADEKAETLSRTLRSIAKLDHSWNDWAFFLPEGERAAVLEHLMQIVGEAGAHGQPLKLHDASVQALLRIYTLDRFPIRRLRVLLQLLFQNIGEENDMEEIGNMVDEVAQLLDGKTLGEDAALTRYIPHLQAYQKSVLALAVTDEKFPVSVMAEAISCWKSMTETCSSRADLYERIDNPDGLVAHLQSASQFASLRGENSLQLAILELSTPLSKILAEPTYNNVILNHTLLASQHLNIGHFSEAKKTLEATKQLLDQAEGASRGLVAGFHLTQAEYYSGIGSIDEANSSLAAAKAIYDGSISSWALSKSQVNMSLALSSFLDSVLALKQGRVQEALTCIKSSVRILSHDWSKIETSSSRATSPSDLNASIASIDSVKAGSKLGQVIGPRFWALAFPLLRGLLHISSVYAHLGMFQETIYYAESAQKIAESTGSPMYRAQVLAWTGSIYHRAGKLTKAIDFGSEAFDELPQDICASRVEVACQLSDLYRDMGDETKARELLQLAEETAQRLGDHGKVLKIQNETKKAAASTTRTRAAAATRTTRATTRTTRAKTAATPAPRTRKREPAVKAQPTSTAEVLKLPNDVYQASLMASVILSRALGFINQKDWTSALSTLESAKELPKLFGTLSQEQVVTAISLIGHSMEQMIHDPVFSVIQDSTISFPAIASSDKSASGRLSLSQTPPRKGRAAAGAAERKGSKDRGVPAFADALRQAQELLLEAHASTLSTANSTMVHRISALLQNTVILLSATSTTQSKVTAGSGFATFSVDLARNVTWKREQSTLQTKEATQARAHSSDLGSSRRASLGLTTEMAKFQKNYIELVPHNWSVISVSLSDNHHDLCITKFQAGHSPFILRLPLERANSRDADSEIFNFEHGREEMMEIIRLANETSHSASRDFSAKGAKSAWWAEREALDERLKDLLGTIETTWLGGFKGIFSQHERRPDLLARFQKSFQQILDASLPSRSRVRGKKTTKTSKVSLDPRILDLFIGLGDPSDPDSDFDEALNDLLYFVVDILQFHGERNAYDEIDFDAMVVETYDALRGYYNAAKTGSERADDAHTVLVLDKALHAFPWESMPCMEGLAVSRVPSLACLRQLILESQPSNRGDDVDEDMPEGHYVSAERGTYILNPSTDLVNTQSTFQPSLETFSTWKGIVNRAPQEGEFEQALSNSEILLYFGHGSGAQYVRARTIRRLEKCKPATFLMGCSSASLTEAGEFECYGPVWNYMMAGCPAVVGTLWDVTDRDIDRFAGRSFEEWGLFPKGRFKESKRSKGKAKAVSEEAIDDAEGDEQVTRNVSLAEGDEQVTRNVSLAEAVARSRGACKFKYLNAAAVVLYGIPVYIKHKGAE</sequence>
<dbReference type="Proteomes" id="UP001065298">
    <property type="component" value="Chromosome 8"/>
</dbReference>
<accession>A0ACC0QPB2</accession>